<accession>A0A0G0GCE9</accession>
<dbReference type="PROSITE" id="PS50093">
    <property type="entry name" value="PKD"/>
    <property type="match status" value="1"/>
</dbReference>
<dbReference type="PROSITE" id="PS51841">
    <property type="entry name" value="LTD"/>
    <property type="match status" value="1"/>
</dbReference>
<name>A0A0G0GCE9_9BACT</name>
<dbReference type="InterPro" id="IPR036415">
    <property type="entry name" value="Lamin_tail_dom_sf"/>
</dbReference>
<proteinExistence type="predicted"/>
<reference evidence="5 6" key="1">
    <citation type="journal article" date="2015" name="Nature">
        <title>rRNA introns, odd ribosomes, and small enigmatic genomes across a large radiation of phyla.</title>
        <authorList>
            <person name="Brown C.T."/>
            <person name="Hug L.A."/>
            <person name="Thomas B.C."/>
            <person name="Sharon I."/>
            <person name="Castelle C.J."/>
            <person name="Singh A."/>
            <person name="Wilkins M.J."/>
            <person name="Williams K.H."/>
            <person name="Banfield J.F."/>
        </authorList>
    </citation>
    <scope>NUCLEOTIDE SEQUENCE [LARGE SCALE GENOMIC DNA]</scope>
</reference>
<dbReference type="Gene3D" id="2.60.40.1260">
    <property type="entry name" value="Lamin Tail domain"/>
    <property type="match status" value="2"/>
</dbReference>
<feature type="region of interest" description="Disordered" evidence="1">
    <location>
        <begin position="168"/>
        <end position="192"/>
    </location>
</feature>
<dbReference type="Gene3D" id="2.60.40.10">
    <property type="entry name" value="Immunoglobulins"/>
    <property type="match status" value="1"/>
</dbReference>
<dbReference type="InterPro" id="IPR035986">
    <property type="entry name" value="PKD_dom_sf"/>
</dbReference>
<dbReference type="InterPro" id="IPR001322">
    <property type="entry name" value="Lamin_tail_dom"/>
</dbReference>
<feature type="domain" description="PKD" evidence="3">
    <location>
        <begin position="237"/>
        <end position="271"/>
    </location>
</feature>
<dbReference type="InterPro" id="IPR013783">
    <property type="entry name" value="Ig-like_fold"/>
</dbReference>
<dbReference type="Proteomes" id="UP000034798">
    <property type="component" value="Unassembled WGS sequence"/>
</dbReference>
<dbReference type="Pfam" id="PF18911">
    <property type="entry name" value="PKD_4"/>
    <property type="match status" value="1"/>
</dbReference>
<evidence type="ECO:0000256" key="1">
    <source>
        <dbReference type="SAM" id="MobiDB-lite"/>
    </source>
</evidence>
<dbReference type="SUPFAM" id="SSF74853">
    <property type="entry name" value="Lamin A/C globular tail domain"/>
    <property type="match status" value="2"/>
</dbReference>
<dbReference type="InterPro" id="IPR000601">
    <property type="entry name" value="PKD_dom"/>
</dbReference>
<feature type="transmembrane region" description="Helical" evidence="2">
    <location>
        <begin position="445"/>
        <end position="465"/>
    </location>
</feature>
<feature type="domain" description="LTD" evidence="4">
    <location>
        <begin position="18"/>
        <end position="133"/>
    </location>
</feature>
<evidence type="ECO:0000256" key="2">
    <source>
        <dbReference type="SAM" id="Phobius"/>
    </source>
</evidence>
<evidence type="ECO:0000313" key="6">
    <source>
        <dbReference type="Proteomes" id="UP000034798"/>
    </source>
</evidence>
<evidence type="ECO:0008006" key="7">
    <source>
        <dbReference type="Google" id="ProtNLM"/>
    </source>
</evidence>
<feature type="compositionally biased region" description="Low complexity" evidence="1">
    <location>
        <begin position="170"/>
        <end position="190"/>
    </location>
</feature>
<evidence type="ECO:0000259" key="3">
    <source>
        <dbReference type="PROSITE" id="PS50093"/>
    </source>
</evidence>
<protein>
    <recommendedName>
        <fullName evidence="7">PKD domain-containing protein</fullName>
    </recommendedName>
</protein>
<keyword evidence="2" id="KW-0812">Transmembrane</keyword>
<evidence type="ECO:0000313" key="5">
    <source>
        <dbReference type="EMBL" id="KKP89392.1"/>
    </source>
</evidence>
<dbReference type="CDD" id="cd00146">
    <property type="entry name" value="PKD"/>
    <property type="match status" value="1"/>
</dbReference>
<keyword evidence="2" id="KW-0472">Membrane</keyword>
<sequence length="483" mass="53454">MKEYKKLIFIIVVALFFSLFNLARAEVLINEVQVKPTGESFIELYNFGSSQDLTNWTIKRRTASGSEYSLVSASRLKDKSISANSYFLLVNENYIGEITPDTMWAKSYDLANDNTILLYNENENLISKISWGGVVDCTSSCPANPPEGQSIQKTSNGSWVSATPTPGAVNSSLSSDSNNSNNTSSTSVTTEIKTKTSEIPKIKTKILAKNFSFVGIPMIFEANATGYSNEILSYGRYFWNFGDGDSLEVKMSENKKFTHTYFYGGEYDVTLEYYQNYYGDVPDASDKMIVKVVEASIFISRVGEEKDFFIELSNNTNYDADISNWILSSNGKSFTIPRNTTIGAKRKMIISPKITGFSILDRDTLKLLTSQWETVFDYGASVIKFTPKKVASATIAQTPSLILPLSKGETSKVDGVNTDVQVSAENLPASAISSDVVKDNPIRTYFLSFILTIFIGASAGVVYFIRQKKVVSSAGDDFKILDE</sequence>
<keyword evidence="2" id="KW-1133">Transmembrane helix</keyword>
<evidence type="ECO:0000259" key="4">
    <source>
        <dbReference type="PROSITE" id="PS51841"/>
    </source>
</evidence>
<organism evidence="5 6">
    <name type="scientific">Candidatus Nomurabacteria bacterium GW2011_GWC2_35_8</name>
    <dbReference type="NCBI Taxonomy" id="1618752"/>
    <lineage>
        <taxon>Bacteria</taxon>
        <taxon>Candidatus Nomuraibacteriota</taxon>
    </lineage>
</organism>
<dbReference type="EMBL" id="LBQZ01000003">
    <property type="protein sequence ID" value="KKP89392.1"/>
    <property type="molecule type" value="Genomic_DNA"/>
</dbReference>
<comment type="caution">
    <text evidence="5">The sequence shown here is derived from an EMBL/GenBank/DDBJ whole genome shotgun (WGS) entry which is preliminary data.</text>
</comment>
<dbReference type="SUPFAM" id="SSF49299">
    <property type="entry name" value="PKD domain"/>
    <property type="match status" value="1"/>
</dbReference>
<gene>
    <name evidence="5" type="ORF">UR91_C0003G0013</name>
</gene>
<dbReference type="AlphaFoldDB" id="A0A0G0GCE9"/>
<dbReference type="Pfam" id="PF00932">
    <property type="entry name" value="LTD"/>
    <property type="match status" value="1"/>
</dbReference>